<name>A0AAD9XB63_9ROSI</name>
<reference evidence="1" key="1">
    <citation type="journal article" date="2023" name="Plant J.">
        <title>Genome sequences and population genomics provide insights into the demographic history, inbreeding, and mutation load of two 'living fossil' tree species of Dipteronia.</title>
        <authorList>
            <person name="Feng Y."/>
            <person name="Comes H.P."/>
            <person name="Chen J."/>
            <person name="Zhu S."/>
            <person name="Lu R."/>
            <person name="Zhang X."/>
            <person name="Li P."/>
            <person name="Qiu J."/>
            <person name="Olsen K.M."/>
            <person name="Qiu Y."/>
        </authorList>
    </citation>
    <scope>NUCLEOTIDE SEQUENCE</scope>
    <source>
        <strain evidence="1">KIB01</strain>
    </source>
</reference>
<protein>
    <submittedName>
        <fullName evidence="1">Uncharacterized protein</fullName>
    </submittedName>
</protein>
<gene>
    <name evidence="1" type="ORF">Ddye_008845</name>
</gene>
<dbReference type="AlphaFoldDB" id="A0AAD9XB63"/>
<keyword evidence="2" id="KW-1185">Reference proteome</keyword>
<organism evidence="1 2">
    <name type="scientific">Dipteronia dyeriana</name>
    <dbReference type="NCBI Taxonomy" id="168575"/>
    <lineage>
        <taxon>Eukaryota</taxon>
        <taxon>Viridiplantae</taxon>
        <taxon>Streptophyta</taxon>
        <taxon>Embryophyta</taxon>
        <taxon>Tracheophyta</taxon>
        <taxon>Spermatophyta</taxon>
        <taxon>Magnoliopsida</taxon>
        <taxon>eudicotyledons</taxon>
        <taxon>Gunneridae</taxon>
        <taxon>Pentapetalae</taxon>
        <taxon>rosids</taxon>
        <taxon>malvids</taxon>
        <taxon>Sapindales</taxon>
        <taxon>Sapindaceae</taxon>
        <taxon>Hippocastanoideae</taxon>
        <taxon>Acereae</taxon>
        <taxon>Dipteronia</taxon>
    </lineage>
</organism>
<evidence type="ECO:0000313" key="1">
    <source>
        <dbReference type="EMBL" id="KAK2655793.1"/>
    </source>
</evidence>
<dbReference type="Proteomes" id="UP001280121">
    <property type="component" value="Unassembled WGS sequence"/>
</dbReference>
<evidence type="ECO:0000313" key="2">
    <source>
        <dbReference type="Proteomes" id="UP001280121"/>
    </source>
</evidence>
<accession>A0AAD9XB63</accession>
<comment type="caution">
    <text evidence="1">The sequence shown here is derived from an EMBL/GenBank/DDBJ whole genome shotgun (WGS) entry which is preliminary data.</text>
</comment>
<proteinExistence type="predicted"/>
<sequence length="170" mass="20150">MDEIKKIHQGTYDTLMSIRPERWSRSQCPGRRYQTMTTNITEVLNNCIQKARRLRITAVMEFLRDMVQRWFNDRREQAGKNPTYLGKAAVGHFKERNEWLLTYNVYPIELTRYLVNDGKHDRLVNIEHRTCTFHNWDLDQLLPGSQRPISTPSVTSTTTLPRCRQLTPQQ</sequence>
<dbReference type="EMBL" id="JANJYI010000003">
    <property type="protein sequence ID" value="KAK2655793.1"/>
    <property type="molecule type" value="Genomic_DNA"/>
</dbReference>